<name>A0A1F6MVX8_9BACT</name>
<evidence type="ECO:0000256" key="5">
    <source>
        <dbReference type="ARBA" id="ARBA00022989"/>
    </source>
</evidence>
<evidence type="ECO:0000256" key="3">
    <source>
        <dbReference type="ARBA" id="ARBA00022475"/>
    </source>
</evidence>
<dbReference type="InterPro" id="IPR032808">
    <property type="entry name" value="DoxX"/>
</dbReference>
<evidence type="ECO:0000256" key="4">
    <source>
        <dbReference type="ARBA" id="ARBA00022692"/>
    </source>
</evidence>
<dbReference type="PANTHER" id="PTHR33452">
    <property type="entry name" value="OXIDOREDUCTASE CATD-RELATED"/>
    <property type="match status" value="1"/>
</dbReference>
<evidence type="ECO:0000313" key="9">
    <source>
        <dbReference type="Proteomes" id="UP000178347"/>
    </source>
</evidence>
<protein>
    <recommendedName>
        <fullName evidence="10">DoxX family protein</fullName>
    </recommendedName>
</protein>
<keyword evidence="6 7" id="KW-0472">Membrane</keyword>
<evidence type="ECO:0000256" key="7">
    <source>
        <dbReference type="SAM" id="Phobius"/>
    </source>
</evidence>
<keyword evidence="4 7" id="KW-0812">Transmembrane</keyword>
<dbReference type="AlphaFoldDB" id="A0A1F6MVX8"/>
<feature type="transmembrane region" description="Helical" evidence="7">
    <location>
        <begin position="41"/>
        <end position="61"/>
    </location>
</feature>
<dbReference type="Proteomes" id="UP000178347">
    <property type="component" value="Unassembled WGS sequence"/>
</dbReference>
<dbReference type="EMBL" id="MFQN01000004">
    <property type="protein sequence ID" value="OGH75668.1"/>
    <property type="molecule type" value="Genomic_DNA"/>
</dbReference>
<dbReference type="STRING" id="1798692.A3G00_04215"/>
<keyword evidence="3" id="KW-1003">Cell membrane</keyword>
<feature type="transmembrane region" description="Helical" evidence="7">
    <location>
        <begin position="107"/>
        <end position="126"/>
    </location>
</feature>
<evidence type="ECO:0000256" key="1">
    <source>
        <dbReference type="ARBA" id="ARBA00004651"/>
    </source>
</evidence>
<dbReference type="PANTHER" id="PTHR33452:SF1">
    <property type="entry name" value="INNER MEMBRANE PROTEIN YPHA-RELATED"/>
    <property type="match status" value="1"/>
</dbReference>
<evidence type="ECO:0000256" key="6">
    <source>
        <dbReference type="ARBA" id="ARBA00023136"/>
    </source>
</evidence>
<dbReference type="Pfam" id="PF07681">
    <property type="entry name" value="DoxX"/>
    <property type="match status" value="1"/>
</dbReference>
<evidence type="ECO:0000256" key="2">
    <source>
        <dbReference type="ARBA" id="ARBA00006679"/>
    </source>
</evidence>
<reference evidence="8 9" key="1">
    <citation type="journal article" date="2016" name="Nat. Commun.">
        <title>Thousands of microbial genomes shed light on interconnected biogeochemical processes in an aquifer system.</title>
        <authorList>
            <person name="Anantharaman K."/>
            <person name="Brown C.T."/>
            <person name="Hug L.A."/>
            <person name="Sharon I."/>
            <person name="Castelle C.J."/>
            <person name="Probst A.J."/>
            <person name="Thomas B.C."/>
            <person name="Singh A."/>
            <person name="Wilkins M.J."/>
            <person name="Karaoz U."/>
            <person name="Brodie E.L."/>
            <person name="Williams K.H."/>
            <person name="Hubbard S.S."/>
            <person name="Banfield J.F."/>
        </authorList>
    </citation>
    <scope>NUCLEOTIDE SEQUENCE [LARGE SCALE GENOMIC DNA]</scope>
</reference>
<sequence length="127" mass="13517">MLEQLAQYNNIGLFVLRLAVAIIFIYHSLPKFKNTKGMAQMMGAPAGAILALGAVEFLSAVGLALGIYSQFAALFLAIIMVGAMGMKIMKWKVPFAAMDKNGWEFDLILFAASVAILFGGGGTIGLL</sequence>
<gene>
    <name evidence="8" type="ORF">A3G00_04215</name>
</gene>
<proteinExistence type="inferred from homology"/>
<comment type="caution">
    <text evidence="8">The sequence shown here is derived from an EMBL/GenBank/DDBJ whole genome shotgun (WGS) entry which is preliminary data.</text>
</comment>
<accession>A0A1F6MVX8</accession>
<feature type="transmembrane region" description="Helical" evidence="7">
    <location>
        <begin position="67"/>
        <end position="86"/>
    </location>
</feature>
<comment type="subcellular location">
    <subcellularLocation>
        <location evidence="1">Cell membrane</location>
        <topology evidence="1">Multi-pass membrane protein</topology>
    </subcellularLocation>
</comment>
<dbReference type="InterPro" id="IPR051907">
    <property type="entry name" value="DoxX-like_oxidoreductase"/>
</dbReference>
<dbReference type="GO" id="GO:0005886">
    <property type="term" value="C:plasma membrane"/>
    <property type="evidence" value="ECO:0007669"/>
    <property type="project" value="UniProtKB-SubCell"/>
</dbReference>
<comment type="similarity">
    <text evidence="2">Belongs to the DoxX family.</text>
</comment>
<feature type="transmembrane region" description="Helical" evidence="7">
    <location>
        <begin position="12"/>
        <end position="29"/>
    </location>
</feature>
<evidence type="ECO:0000313" key="8">
    <source>
        <dbReference type="EMBL" id="OGH75668.1"/>
    </source>
</evidence>
<evidence type="ECO:0008006" key="10">
    <source>
        <dbReference type="Google" id="ProtNLM"/>
    </source>
</evidence>
<organism evidence="8 9">
    <name type="scientific">Candidatus Magasanikbacteria bacterium RIFCSPLOWO2_12_FULL_43_12</name>
    <dbReference type="NCBI Taxonomy" id="1798692"/>
    <lineage>
        <taxon>Bacteria</taxon>
        <taxon>Candidatus Magasanikiibacteriota</taxon>
    </lineage>
</organism>
<keyword evidence="5 7" id="KW-1133">Transmembrane helix</keyword>